<dbReference type="GeneID" id="14865553"/>
<gene>
    <name evidence="3" type="ORF">DFA_12042</name>
</gene>
<organism evidence="3 4">
    <name type="scientific">Cavenderia fasciculata</name>
    <name type="common">Slime mold</name>
    <name type="synonym">Dictyostelium fasciculatum</name>
    <dbReference type="NCBI Taxonomy" id="261658"/>
    <lineage>
        <taxon>Eukaryota</taxon>
        <taxon>Amoebozoa</taxon>
        <taxon>Evosea</taxon>
        <taxon>Eumycetozoa</taxon>
        <taxon>Dictyostelia</taxon>
        <taxon>Acytosteliales</taxon>
        <taxon>Cavenderiaceae</taxon>
        <taxon>Cavenderia</taxon>
    </lineage>
</organism>
<accession>F4QFH1</accession>
<dbReference type="RefSeq" id="XP_004350981.1">
    <property type="nucleotide sequence ID" value="XM_004350929.1"/>
</dbReference>
<keyword evidence="4" id="KW-1185">Reference proteome</keyword>
<evidence type="ECO:0000313" key="3">
    <source>
        <dbReference type="EMBL" id="EGG14272.1"/>
    </source>
</evidence>
<protein>
    <submittedName>
        <fullName evidence="3">Uncharacterized protein</fullName>
    </submittedName>
</protein>
<evidence type="ECO:0000256" key="1">
    <source>
        <dbReference type="SAM" id="Coils"/>
    </source>
</evidence>
<name>F4QFH1_CACFS</name>
<evidence type="ECO:0000313" key="4">
    <source>
        <dbReference type="Proteomes" id="UP000007797"/>
    </source>
</evidence>
<keyword evidence="1" id="KW-0175">Coiled coil</keyword>
<sequence>MSTQSLKENQINSSGDVIQAGLKTTTTRQPLGPLKNSSAIKQQATAIPPSVQNQQKEQQLQKRVLQLEAELKQERALREKQVSELTTHNQLLESSLLYYTQVENTAKINNNRVRQINKLHIEKNELLEQVSNLKQKIDILESDQVNKLDMTLNNKRIRKIHQLNNENKQLIEVVQMQKQELVKLSQRVNTSSSPSTSTTTISNPSPSKINYSNFISHRSIPTTSDYGLGDDHLPGEC</sequence>
<feature type="coiled-coil region" evidence="1">
    <location>
        <begin position="50"/>
        <end position="84"/>
    </location>
</feature>
<dbReference type="OMA" id="HFEESHT"/>
<reference evidence="4" key="1">
    <citation type="journal article" date="2011" name="Genome Res.">
        <title>Phylogeny-wide analysis of social amoeba genomes highlights ancient origins for complex intercellular communication.</title>
        <authorList>
            <person name="Heidel A.J."/>
            <person name="Lawal H.M."/>
            <person name="Felder M."/>
            <person name="Schilde C."/>
            <person name="Helps N.R."/>
            <person name="Tunggal B."/>
            <person name="Rivero F."/>
            <person name="John U."/>
            <person name="Schleicher M."/>
            <person name="Eichinger L."/>
            <person name="Platzer M."/>
            <person name="Noegel A.A."/>
            <person name="Schaap P."/>
            <person name="Gloeckner G."/>
        </authorList>
    </citation>
    <scope>NUCLEOTIDE SEQUENCE [LARGE SCALE GENOMIC DNA]</scope>
    <source>
        <strain evidence="4">SH3</strain>
    </source>
</reference>
<dbReference type="EMBL" id="GL883029">
    <property type="protein sequence ID" value="EGG14272.1"/>
    <property type="molecule type" value="Genomic_DNA"/>
</dbReference>
<feature type="region of interest" description="Disordered" evidence="2">
    <location>
        <begin position="186"/>
        <end position="208"/>
    </location>
</feature>
<dbReference type="AlphaFoldDB" id="F4QFH1"/>
<dbReference type="Proteomes" id="UP000007797">
    <property type="component" value="Unassembled WGS sequence"/>
</dbReference>
<dbReference type="KEGG" id="dfa:DFA_12042"/>
<proteinExistence type="predicted"/>
<evidence type="ECO:0000256" key="2">
    <source>
        <dbReference type="SAM" id="MobiDB-lite"/>
    </source>
</evidence>
<feature type="compositionally biased region" description="Low complexity" evidence="2">
    <location>
        <begin position="189"/>
        <end position="207"/>
    </location>
</feature>